<dbReference type="CDD" id="cd11644">
    <property type="entry name" value="Precorrin-6Y-MT"/>
    <property type="match status" value="1"/>
</dbReference>
<name>A0A1Y3GA11_9EURY</name>
<dbReference type="GO" id="GO:0032259">
    <property type="term" value="P:methylation"/>
    <property type="evidence" value="ECO:0007669"/>
    <property type="project" value="UniProtKB-KW"/>
</dbReference>
<evidence type="ECO:0000256" key="4">
    <source>
        <dbReference type="ARBA" id="ARBA00022679"/>
    </source>
</evidence>
<dbReference type="GO" id="GO:0009236">
    <property type="term" value="P:cobalamin biosynthetic process"/>
    <property type="evidence" value="ECO:0007669"/>
    <property type="project" value="UniProtKB-UniPathway"/>
</dbReference>
<keyword evidence="2" id="KW-0169">Cobalamin biosynthesis</keyword>
<dbReference type="Proteomes" id="UP000195137">
    <property type="component" value="Unassembled WGS sequence"/>
</dbReference>
<dbReference type="OrthoDB" id="42238at2157"/>
<dbReference type="AlphaFoldDB" id="A0A1Y3GA11"/>
<feature type="domain" description="Tetrapyrrole methylase" evidence="6">
    <location>
        <begin position="3"/>
        <end position="174"/>
    </location>
</feature>
<dbReference type="GO" id="GO:0008276">
    <property type="term" value="F:protein methyltransferase activity"/>
    <property type="evidence" value="ECO:0007669"/>
    <property type="project" value="InterPro"/>
</dbReference>
<dbReference type="InterPro" id="IPR014776">
    <property type="entry name" value="4pyrrole_Mease_sub2"/>
</dbReference>
<keyword evidence="8" id="KW-1185">Reference proteome</keyword>
<reference evidence="7 8" key="1">
    <citation type="submission" date="2016-12" db="EMBL/GenBank/DDBJ databases">
        <title>Discovery of methanogenic haloarchaea.</title>
        <authorList>
            <person name="Sorokin D.Y."/>
            <person name="Makarova K.S."/>
            <person name="Abbas B."/>
            <person name="Ferrer M."/>
            <person name="Golyshin P.N."/>
        </authorList>
    </citation>
    <scope>NUCLEOTIDE SEQUENCE [LARGE SCALE GENOMIC DNA]</scope>
    <source>
        <strain evidence="7">AMET1</strain>
    </source>
</reference>
<evidence type="ECO:0000259" key="6">
    <source>
        <dbReference type="Pfam" id="PF00590"/>
    </source>
</evidence>
<sequence>MKIVGVGIAPGMMTEKAIKTIKQTKNILGSKRAIKIAEKHIPPDSNCKTIQNYRKLNQQPPNTAILSTGDPMLSGLGYLDGEVINGISSLQYACAKLKIKQTEVIPISFHGRKRNYNKLQKQLEINNKIFLITDPDLNIQKLTQKIKQTNTPSQIIILNKLGYPDEKITKGTTQNPPKPTTKLYSILIKPTLNHTQNQPKNK</sequence>
<organism evidence="7 8">
    <name type="scientific">Methanonatronarchaeum thermophilum</name>
    <dbReference type="NCBI Taxonomy" id="1927129"/>
    <lineage>
        <taxon>Archaea</taxon>
        <taxon>Methanobacteriati</taxon>
        <taxon>Methanobacteriota</taxon>
        <taxon>Methanonatronarchaeia</taxon>
        <taxon>Methanonatronarchaeales</taxon>
        <taxon>Methanonatronarchaeaceae</taxon>
        <taxon>Methanonatronarchaeum</taxon>
    </lineage>
</organism>
<accession>A0A1Y3GA11</accession>
<gene>
    <name evidence="7" type="ORF">AMET1_1193</name>
</gene>
<keyword evidence="4" id="KW-0808">Transferase</keyword>
<keyword evidence="5" id="KW-0949">S-adenosyl-L-methionine</keyword>
<dbReference type="RefSeq" id="WP_086637571.1">
    <property type="nucleotide sequence ID" value="NZ_MRZU01000004.1"/>
</dbReference>
<evidence type="ECO:0000313" key="7">
    <source>
        <dbReference type="EMBL" id="OUJ18282.1"/>
    </source>
</evidence>
<evidence type="ECO:0000256" key="2">
    <source>
        <dbReference type="ARBA" id="ARBA00022573"/>
    </source>
</evidence>
<dbReference type="UniPathway" id="UPA00148"/>
<evidence type="ECO:0000256" key="3">
    <source>
        <dbReference type="ARBA" id="ARBA00022603"/>
    </source>
</evidence>
<dbReference type="Gene3D" id="3.30.950.10">
    <property type="entry name" value="Methyltransferase, Cobalt-precorrin-4 Transmethylase, Domain 2"/>
    <property type="match status" value="1"/>
</dbReference>
<comment type="caution">
    <text evidence="7">The sequence shown here is derived from an EMBL/GenBank/DDBJ whole genome shotgun (WGS) entry which is preliminary data.</text>
</comment>
<dbReference type="EMBL" id="MRZU01000004">
    <property type="protein sequence ID" value="OUJ18282.1"/>
    <property type="molecule type" value="Genomic_DNA"/>
</dbReference>
<evidence type="ECO:0000256" key="1">
    <source>
        <dbReference type="ARBA" id="ARBA00004953"/>
    </source>
</evidence>
<dbReference type="InterPro" id="IPR050714">
    <property type="entry name" value="Cobalamin_biosynth_MTase"/>
</dbReference>
<dbReference type="InterPro" id="IPR000878">
    <property type="entry name" value="4pyrrol_Mease"/>
</dbReference>
<comment type="pathway">
    <text evidence="1">Cofactor biosynthesis; adenosylcobalamin biosynthesis.</text>
</comment>
<proteinExistence type="predicted"/>
<evidence type="ECO:0000313" key="8">
    <source>
        <dbReference type="Proteomes" id="UP000195137"/>
    </source>
</evidence>
<dbReference type="InterPro" id="IPR012818">
    <property type="entry name" value="CbiE"/>
</dbReference>
<dbReference type="NCBIfam" id="TIGR02467">
    <property type="entry name" value="CbiE"/>
    <property type="match status" value="1"/>
</dbReference>
<dbReference type="NCBIfam" id="NF004461">
    <property type="entry name" value="PRK05787.2-4"/>
    <property type="match status" value="1"/>
</dbReference>
<protein>
    <submittedName>
        <fullName evidence="7">Precorrin-6B methylase 1</fullName>
    </submittedName>
</protein>
<keyword evidence="3 7" id="KW-0489">Methyltransferase</keyword>
<dbReference type="PANTHER" id="PTHR43182:SF1">
    <property type="entry name" value="COBALT-PRECORRIN-7 C(5)-METHYLTRANSFERASE"/>
    <property type="match status" value="1"/>
</dbReference>
<dbReference type="InterPro" id="IPR035996">
    <property type="entry name" value="4pyrrol_Methylase_sf"/>
</dbReference>
<evidence type="ECO:0000256" key="5">
    <source>
        <dbReference type="ARBA" id="ARBA00022691"/>
    </source>
</evidence>
<dbReference type="Pfam" id="PF00590">
    <property type="entry name" value="TP_methylase"/>
    <property type="match status" value="1"/>
</dbReference>
<dbReference type="SUPFAM" id="SSF53790">
    <property type="entry name" value="Tetrapyrrole methylase"/>
    <property type="match status" value="1"/>
</dbReference>
<dbReference type="PANTHER" id="PTHR43182">
    <property type="entry name" value="COBALT-PRECORRIN-6B C(15)-METHYLTRANSFERASE (DECARBOXYLATING)"/>
    <property type="match status" value="1"/>
</dbReference>